<evidence type="ECO:0000313" key="7">
    <source>
        <dbReference type="EMBL" id="KAA1257958.1"/>
    </source>
</evidence>
<keyword evidence="8" id="KW-1185">Reference proteome</keyword>
<dbReference type="GO" id="GO:0016747">
    <property type="term" value="F:acyltransferase activity, transferring groups other than amino-acyl groups"/>
    <property type="evidence" value="ECO:0007669"/>
    <property type="project" value="InterPro"/>
</dbReference>
<dbReference type="EMBL" id="VRLW01000001">
    <property type="protein sequence ID" value="KAA1257958.1"/>
    <property type="molecule type" value="Genomic_DNA"/>
</dbReference>
<comment type="caution">
    <text evidence="7">The sequence shown here is derived from an EMBL/GenBank/DDBJ whole genome shotgun (WGS) entry which is preliminary data.</text>
</comment>
<evidence type="ECO:0000313" key="8">
    <source>
        <dbReference type="Proteomes" id="UP000322699"/>
    </source>
</evidence>
<dbReference type="InterPro" id="IPR016181">
    <property type="entry name" value="Acyl_CoA_acyltransferase"/>
</dbReference>
<dbReference type="Pfam" id="PF13508">
    <property type="entry name" value="Acetyltransf_7"/>
    <property type="match status" value="1"/>
</dbReference>
<evidence type="ECO:0000259" key="6">
    <source>
        <dbReference type="Pfam" id="PF13508"/>
    </source>
</evidence>
<proteinExistence type="predicted"/>
<feature type="domain" description="N-acetyltransferase" evidence="6">
    <location>
        <begin position="45"/>
        <end position="147"/>
    </location>
</feature>
<dbReference type="PANTHER" id="PTHR36449:SF1">
    <property type="entry name" value="ACETYLTRANSFERASE"/>
    <property type="match status" value="1"/>
</dbReference>
<reference evidence="7 8" key="1">
    <citation type="submission" date="2019-08" db="EMBL/GenBank/DDBJ databases">
        <title>Deep-cultivation of Planctomycetes and their phenomic and genomic characterization uncovers novel biology.</title>
        <authorList>
            <person name="Wiegand S."/>
            <person name="Jogler M."/>
            <person name="Boedeker C."/>
            <person name="Pinto D."/>
            <person name="Vollmers J."/>
            <person name="Rivas-Marin E."/>
            <person name="Kohn T."/>
            <person name="Peeters S.H."/>
            <person name="Heuer A."/>
            <person name="Rast P."/>
            <person name="Oberbeckmann S."/>
            <person name="Bunk B."/>
            <person name="Jeske O."/>
            <person name="Meyerdierks A."/>
            <person name="Storesund J.E."/>
            <person name="Kallscheuer N."/>
            <person name="Luecker S."/>
            <person name="Lage O.M."/>
            <person name="Pohl T."/>
            <person name="Merkel B.J."/>
            <person name="Hornburger P."/>
            <person name="Mueller R.-W."/>
            <person name="Bruemmer F."/>
            <person name="Labrenz M."/>
            <person name="Spormann A.M."/>
            <person name="Op Den Camp H."/>
            <person name="Overmann J."/>
            <person name="Amann R."/>
            <person name="Jetten M.S.M."/>
            <person name="Mascher T."/>
            <person name="Medema M.H."/>
            <person name="Devos D.P."/>
            <person name="Kaster A.-K."/>
            <person name="Ovreas L."/>
            <person name="Rohde M."/>
            <person name="Galperin M.Y."/>
            <person name="Jogler C."/>
        </authorList>
    </citation>
    <scope>NUCLEOTIDE SEQUENCE [LARGE SCALE GENOMIC DNA]</scope>
    <source>
        <strain evidence="7 8">LF1</strain>
    </source>
</reference>
<organism evidence="7 8">
    <name type="scientific">Rubripirellula obstinata</name>
    <dbReference type="NCBI Taxonomy" id="406547"/>
    <lineage>
        <taxon>Bacteria</taxon>
        <taxon>Pseudomonadati</taxon>
        <taxon>Planctomycetota</taxon>
        <taxon>Planctomycetia</taxon>
        <taxon>Pirellulales</taxon>
        <taxon>Pirellulaceae</taxon>
        <taxon>Rubripirellula</taxon>
    </lineage>
</organism>
<dbReference type="Gene3D" id="3.40.630.30">
    <property type="match status" value="1"/>
</dbReference>
<keyword evidence="4" id="KW-0012">Acyltransferase</keyword>
<name>A0A5B1CA05_9BACT</name>
<dbReference type="AlphaFoldDB" id="A0A5B1CA05"/>
<accession>A0A5B1CA05</accession>
<evidence type="ECO:0000256" key="1">
    <source>
        <dbReference type="ARBA" id="ARBA00022491"/>
    </source>
</evidence>
<dbReference type="OrthoDB" id="9799147at2"/>
<evidence type="ECO:0000256" key="2">
    <source>
        <dbReference type="ARBA" id="ARBA00022649"/>
    </source>
</evidence>
<evidence type="ECO:0000256" key="4">
    <source>
        <dbReference type="ARBA" id="ARBA00023315"/>
    </source>
</evidence>
<dbReference type="PANTHER" id="PTHR36449">
    <property type="entry name" value="ACETYLTRANSFERASE-RELATED"/>
    <property type="match status" value="1"/>
</dbReference>
<keyword evidence="1" id="KW-0678">Repressor</keyword>
<evidence type="ECO:0000256" key="3">
    <source>
        <dbReference type="ARBA" id="ARBA00022679"/>
    </source>
</evidence>
<evidence type="ECO:0000256" key="5">
    <source>
        <dbReference type="ARBA" id="ARBA00049880"/>
    </source>
</evidence>
<dbReference type="InterPro" id="IPR000182">
    <property type="entry name" value="GNAT_dom"/>
</dbReference>
<protein>
    <recommendedName>
        <fullName evidence="6">N-acetyltransferase domain-containing protein</fullName>
    </recommendedName>
</protein>
<sequence>MTEPKPEAPVPLQKSHRLDGFDCGDASLNEYLVRFARTNHQSGSARTYVACRGKRVVGFYSLAFGSVEVRTATTRVAKGLPQHPIPIMLLARLAVDVSEQGNGIGKGLLKDAVLRTLQASEIGGLRAMLVHAKDKQAQAFYRKFNFESSPTNDLHLMMLLKDIRKSIS</sequence>
<gene>
    <name evidence="7" type="ORF">LF1_04490</name>
</gene>
<dbReference type="SUPFAM" id="SSF55729">
    <property type="entry name" value="Acyl-CoA N-acyltransferases (Nat)"/>
    <property type="match status" value="1"/>
</dbReference>
<comment type="catalytic activity">
    <reaction evidence="5">
        <text>glycyl-tRNA(Gly) + acetyl-CoA = N-acetylglycyl-tRNA(Gly) + CoA + H(+)</text>
        <dbReference type="Rhea" id="RHEA:81867"/>
        <dbReference type="Rhea" id="RHEA-COMP:9683"/>
        <dbReference type="Rhea" id="RHEA-COMP:19766"/>
        <dbReference type="ChEBI" id="CHEBI:15378"/>
        <dbReference type="ChEBI" id="CHEBI:57287"/>
        <dbReference type="ChEBI" id="CHEBI:57288"/>
        <dbReference type="ChEBI" id="CHEBI:78522"/>
        <dbReference type="ChEBI" id="CHEBI:232036"/>
    </reaction>
</comment>
<dbReference type="Proteomes" id="UP000322699">
    <property type="component" value="Unassembled WGS sequence"/>
</dbReference>
<keyword evidence="3" id="KW-0808">Transferase</keyword>
<keyword evidence="2" id="KW-1277">Toxin-antitoxin system</keyword>
<dbReference type="RefSeq" id="WP_068260153.1">
    <property type="nucleotide sequence ID" value="NZ_LWSK01000014.1"/>
</dbReference>